<feature type="region of interest" description="Disordered" evidence="1">
    <location>
        <begin position="127"/>
        <end position="161"/>
    </location>
</feature>
<keyword evidence="3" id="KW-1185">Reference proteome</keyword>
<dbReference type="EMBL" id="JAHHUM010000003">
    <property type="protein sequence ID" value="KAK5624145.1"/>
    <property type="molecule type" value="Genomic_DNA"/>
</dbReference>
<protein>
    <submittedName>
        <fullName evidence="2">Uncharacterized protein</fullName>
    </submittedName>
</protein>
<dbReference type="Proteomes" id="UP001311232">
    <property type="component" value="Unassembled WGS sequence"/>
</dbReference>
<accession>A0AAV9STG1</accession>
<gene>
    <name evidence="2" type="ORF">CRENBAI_010943</name>
</gene>
<reference evidence="2 3" key="1">
    <citation type="submission" date="2021-06" db="EMBL/GenBank/DDBJ databases">
        <authorList>
            <person name="Palmer J.M."/>
        </authorList>
    </citation>
    <scope>NUCLEOTIDE SEQUENCE [LARGE SCALE GENOMIC DNA]</scope>
    <source>
        <strain evidence="2 3">MEX-2019</strain>
        <tissue evidence="2">Muscle</tissue>
    </source>
</reference>
<organism evidence="2 3">
    <name type="scientific">Crenichthys baileyi</name>
    <name type="common">White River springfish</name>
    <dbReference type="NCBI Taxonomy" id="28760"/>
    <lineage>
        <taxon>Eukaryota</taxon>
        <taxon>Metazoa</taxon>
        <taxon>Chordata</taxon>
        <taxon>Craniata</taxon>
        <taxon>Vertebrata</taxon>
        <taxon>Euteleostomi</taxon>
        <taxon>Actinopterygii</taxon>
        <taxon>Neopterygii</taxon>
        <taxon>Teleostei</taxon>
        <taxon>Neoteleostei</taxon>
        <taxon>Acanthomorphata</taxon>
        <taxon>Ovalentaria</taxon>
        <taxon>Atherinomorphae</taxon>
        <taxon>Cyprinodontiformes</taxon>
        <taxon>Goodeidae</taxon>
        <taxon>Crenichthys</taxon>
    </lineage>
</organism>
<feature type="non-terminal residue" evidence="2">
    <location>
        <position position="384"/>
    </location>
</feature>
<evidence type="ECO:0000313" key="3">
    <source>
        <dbReference type="Proteomes" id="UP001311232"/>
    </source>
</evidence>
<name>A0AAV9STG1_9TELE</name>
<feature type="compositionally biased region" description="Low complexity" evidence="1">
    <location>
        <begin position="36"/>
        <end position="46"/>
    </location>
</feature>
<evidence type="ECO:0000256" key="1">
    <source>
        <dbReference type="SAM" id="MobiDB-lite"/>
    </source>
</evidence>
<feature type="region of interest" description="Disordered" evidence="1">
    <location>
        <begin position="68"/>
        <end position="105"/>
    </location>
</feature>
<evidence type="ECO:0000313" key="2">
    <source>
        <dbReference type="EMBL" id="KAK5624145.1"/>
    </source>
</evidence>
<feature type="compositionally biased region" description="Low complexity" evidence="1">
    <location>
        <begin position="74"/>
        <end position="91"/>
    </location>
</feature>
<feature type="region of interest" description="Disordered" evidence="1">
    <location>
        <begin position="32"/>
        <end position="55"/>
    </location>
</feature>
<dbReference type="AlphaFoldDB" id="A0AAV9STG1"/>
<proteinExistence type="predicted"/>
<comment type="caution">
    <text evidence="2">The sequence shown here is derived from an EMBL/GenBank/DDBJ whole genome shotgun (WGS) entry which is preliminary data.</text>
</comment>
<sequence length="384" mass="42313">MQEPVGPLVPCWFWARIGFRISGAINEIHHGGHGCSSVTRSQSSQSDRSDVCQPRMVEGMGTGSYVLGGGLMRSLSSNSNSSSPSGSPSGLTMSQSSDEPTCPKFQPNIFDPSRCHECLRQRHLHTSAGERTELEPQQKPLPEDGNIIGKSPEFGNGIGSSKRVLLTPISSQAEERDTSSSSSKEDSDSLSVVSSYCDVSGGQTCNGETSLCILSPDCRLYICEDINGTDSYRYQSEEFSCSVSTDDEFLPIRRHPAKLSMTRLNPPPHRANPRQAWMEETRGIKNDREKRESGYYSLGRTAGTHFNEKSPPNPFRHFERGHPIFSHRNIEPKDTIPFRNPNLGVASERPIPEMLSEDFSVEIPPPDPYEVAVEVEAQVGPRSP</sequence>